<dbReference type="Proteomes" id="UP001595579">
    <property type="component" value="Unassembled WGS sequence"/>
</dbReference>
<dbReference type="SUPFAM" id="SSF51126">
    <property type="entry name" value="Pectin lyase-like"/>
    <property type="match status" value="1"/>
</dbReference>
<evidence type="ECO:0000256" key="1">
    <source>
        <dbReference type="SAM" id="MobiDB-lite"/>
    </source>
</evidence>
<dbReference type="RefSeq" id="WP_386773570.1">
    <property type="nucleotide sequence ID" value="NZ_JBHRUG010000019.1"/>
</dbReference>
<dbReference type="InterPro" id="IPR011050">
    <property type="entry name" value="Pectin_lyase_fold/virulence"/>
</dbReference>
<dbReference type="EMBL" id="JBHRUG010000019">
    <property type="protein sequence ID" value="MFC3284017.1"/>
    <property type="molecule type" value="Genomic_DNA"/>
</dbReference>
<reference evidence="3" key="1">
    <citation type="journal article" date="2019" name="Int. J. Syst. Evol. Microbiol.">
        <title>The Global Catalogue of Microorganisms (GCM) 10K type strain sequencing project: providing services to taxonomists for standard genome sequencing and annotation.</title>
        <authorList>
            <consortium name="The Broad Institute Genomics Platform"/>
            <consortium name="The Broad Institute Genome Sequencing Center for Infectious Disease"/>
            <person name="Wu L."/>
            <person name="Ma J."/>
        </authorList>
    </citation>
    <scope>NUCLEOTIDE SEQUENCE [LARGE SCALE GENOMIC DNA]</scope>
    <source>
        <strain evidence="3">CECT 7698</strain>
    </source>
</reference>
<dbReference type="InterPro" id="IPR012334">
    <property type="entry name" value="Pectin_lyas_fold"/>
</dbReference>
<dbReference type="Gene3D" id="2.160.20.10">
    <property type="entry name" value="Single-stranded right-handed beta-helix, Pectin lyase-like"/>
    <property type="match status" value="1"/>
</dbReference>
<proteinExistence type="predicted"/>
<dbReference type="InterPro" id="IPR045392">
    <property type="entry name" value="DUF6519"/>
</dbReference>
<protein>
    <submittedName>
        <fullName evidence="2">DUF6519 domain-containing protein</fullName>
    </submittedName>
</protein>
<organism evidence="2 3">
    <name type="scientific">Litchfieldella rifensis</name>
    <dbReference type="NCBI Taxonomy" id="762643"/>
    <lineage>
        <taxon>Bacteria</taxon>
        <taxon>Pseudomonadati</taxon>
        <taxon>Pseudomonadota</taxon>
        <taxon>Gammaproteobacteria</taxon>
        <taxon>Oceanospirillales</taxon>
        <taxon>Halomonadaceae</taxon>
        <taxon>Litchfieldella</taxon>
    </lineage>
</organism>
<accession>A0ABV7LND9</accession>
<gene>
    <name evidence="2" type="ORF">ACFOEV_10405</name>
</gene>
<feature type="compositionally biased region" description="Polar residues" evidence="1">
    <location>
        <begin position="338"/>
        <end position="347"/>
    </location>
</feature>
<keyword evidence="3" id="KW-1185">Reference proteome</keyword>
<feature type="compositionally biased region" description="Basic and acidic residues" evidence="1">
    <location>
        <begin position="351"/>
        <end position="364"/>
    </location>
</feature>
<comment type="caution">
    <text evidence="2">The sequence shown here is derived from an EMBL/GenBank/DDBJ whole genome shotgun (WGS) entry which is preliminary data.</text>
</comment>
<evidence type="ECO:0000313" key="3">
    <source>
        <dbReference type="Proteomes" id="UP001595579"/>
    </source>
</evidence>
<evidence type="ECO:0000313" key="2">
    <source>
        <dbReference type="EMBL" id="MFC3284017.1"/>
    </source>
</evidence>
<feature type="region of interest" description="Disordered" evidence="1">
    <location>
        <begin position="338"/>
        <end position="365"/>
    </location>
</feature>
<sequence length="1060" mass="111952">MSFDLSRIRFDARKDFLGVVMQQGRVQLDADWNEWGAQLARRLQAGTLDTFGGDPGSGIVPRITPDGFRIAASGGGLTIGAGRVYVDGLLAENHGGAPEAWEPRLAESTGTTPLDYNAQPYYPEPPALPDGGPHLVYLDVWQRDVTPLQEPDLIEKAVGIDTTGRRQTVWQVKVLPEVGSIACATADEDIPGWQEVTAPSAARLTTAIGEPSFDPDPCQVPPAAGYRGLENQLYRVEVHSGGPLGTATFKWSRDNATVASRVTHINPARDRVTVESIGRDDLLRFHDGDWVEVTDDWRELNGLPGELRRLRVAGGVDETARTLEFESPLSAGLFPTDAQQATDASRNTRVRRWDQSGQVRREDGTAVQDLDDAASAGDIVIPAAGTRLFLEHGILVDFALAPAGGDFKSGDYWVFAARSVDATIEFLDDAPPLGVHHHYARLAVVTFPDTETDCRVLWPPIFEGEGCDCSICVSAEGHNGGTATLQQAIDSIKDIGGTVCLGIGSYDIAAPLDLDGARSLRIRGQGWGTLLIGSQPGSLVEIADSTGVALENLTLIGSSSEAGVTSVIGARNVIDLRLEHLNVLGLAVGDNTSVGIGLSGNLLGVSIADCALVAERGIANVASGDRNHVLTGELRATRNLFFCSQRAVSLDGTSLHYGNTRIEGNLMLGGNQAAIVATGAVLPGSPMAIADNVIYTAGHGIRAGVDGLTIERNEIAGSGSRSGDGIVLEEGLDPVALDHARIRGNRLLALQGNAIVISHRIELAIVADNMIDGMGLGALVMGGSASSGHLSFTGNRCLNLGQALDDADTAFAGVQLIRVQRGDVLDNMIAHVARQAIASPGIDALRAGAVGQLRLAGNRFYGIGPDRISAPVSAARLLPPFDRMAVDDNSIERLADDDQQPNVIEWRAIDIAPERLGAVTHYAAANVFAAENAAYLLTATAAIALPLRRANVSIRGNQLRGHLTDVALNQCAAVDHCLFADNHCEVVGEGGREPLLGQLAARTLNASNNRLIALGDLDTLHLHPQVEQAIVMGNTSTGNIRVQGGAPVPADINLTNIFGV</sequence>
<name>A0ABV7LND9_9GAMM</name>
<dbReference type="Pfam" id="PF20129">
    <property type="entry name" value="DUF6519"/>
    <property type="match status" value="2"/>
</dbReference>